<dbReference type="NCBIfam" id="NF003078">
    <property type="entry name" value="PRK04004.1"/>
    <property type="match status" value="1"/>
</dbReference>
<feature type="compositionally biased region" description="Basic and acidic residues" evidence="16">
    <location>
        <begin position="545"/>
        <end position="568"/>
    </location>
</feature>
<evidence type="ECO:0000256" key="7">
    <source>
        <dbReference type="ARBA" id="ARBA00022540"/>
    </source>
</evidence>
<dbReference type="NCBIfam" id="TIGR00231">
    <property type="entry name" value="small_GTP"/>
    <property type="match status" value="1"/>
</dbReference>
<evidence type="ECO:0000256" key="2">
    <source>
        <dbReference type="ARBA" id="ARBA00004496"/>
    </source>
</evidence>
<feature type="compositionally biased region" description="Low complexity" evidence="16">
    <location>
        <begin position="215"/>
        <end position="226"/>
    </location>
</feature>
<evidence type="ECO:0000256" key="15">
    <source>
        <dbReference type="ARBA" id="ARBA00061781"/>
    </source>
</evidence>
<evidence type="ECO:0000256" key="3">
    <source>
        <dbReference type="ARBA" id="ARBA00007733"/>
    </source>
</evidence>
<dbReference type="SUPFAM" id="SSF52156">
    <property type="entry name" value="Initiation factor IF2/eIF5b, domain 3"/>
    <property type="match status" value="1"/>
</dbReference>
<dbReference type="PRINTS" id="PR00315">
    <property type="entry name" value="ELONGATNFCT"/>
</dbReference>
<keyword evidence="7 18" id="KW-0396">Initiation factor</keyword>
<keyword evidence="6" id="KW-0963">Cytoplasm</keyword>
<feature type="compositionally biased region" description="Acidic residues" evidence="16">
    <location>
        <begin position="57"/>
        <end position="67"/>
    </location>
</feature>
<feature type="compositionally biased region" description="Basic residues" evidence="16">
    <location>
        <begin position="156"/>
        <end position="166"/>
    </location>
</feature>
<evidence type="ECO:0000256" key="12">
    <source>
        <dbReference type="ARBA" id="ARBA00023134"/>
    </source>
</evidence>
<evidence type="ECO:0000259" key="17">
    <source>
        <dbReference type="PROSITE" id="PS51722"/>
    </source>
</evidence>
<accession>A0A1Q3F4U6</accession>
<organism evidence="18">
    <name type="scientific">Culex tarsalis</name>
    <name type="common">Encephalitis mosquito</name>
    <dbReference type="NCBI Taxonomy" id="7177"/>
    <lineage>
        <taxon>Eukaryota</taxon>
        <taxon>Metazoa</taxon>
        <taxon>Ecdysozoa</taxon>
        <taxon>Arthropoda</taxon>
        <taxon>Hexapoda</taxon>
        <taxon>Insecta</taxon>
        <taxon>Pterygota</taxon>
        <taxon>Neoptera</taxon>
        <taxon>Endopterygota</taxon>
        <taxon>Diptera</taxon>
        <taxon>Nematocera</taxon>
        <taxon>Culicoidea</taxon>
        <taxon>Culicidae</taxon>
        <taxon>Culicinae</taxon>
        <taxon>Culicini</taxon>
        <taxon>Culex</taxon>
        <taxon>Culex</taxon>
    </lineage>
</organism>
<dbReference type="InterPro" id="IPR000795">
    <property type="entry name" value="T_Tr_GTP-bd_dom"/>
</dbReference>
<dbReference type="InterPro" id="IPR036925">
    <property type="entry name" value="TIF_IF2_dom3_sf"/>
</dbReference>
<comment type="subcellular location">
    <subcellularLocation>
        <location evidence="2">Cytoplasm</location>
    </subcellularLocation>
</comment>
<comment type="subunit">
    <text evidence="15">Interacts through its C-terminal domain (CTD) with the CTD of eIF1A (EIF1AX) or with the CTD of EIF5 (mutually exclusive) through a common binding site. Interacts with eIF1A (EIF1AX) from the location of the start codon by the 43S complex until the formation of the 80S complex. Interacts with ANXA5 in a calcium and phospholipid-dependent manner.</text>
</comment>
<evidence type="ECO:0000256" key="6">
    <source>
        <dbReference type="ARBA" id="ARBA00022490"/>
    </source>
</evidence>
<dbReference type="CDD" id="cd16266">
    <property type="entry name" value="IF2_aeIF5B_IV"/>
    <property type="match status" value="1"/>
</dbReference>
<keyword evidence="9" id="KW-0547">Nucleotide-binding</keyword>
<dbReference type="CDD" id="cd01887">
    <property type="entry name" value="IF2_eIF5B"/>
    <property type="match status" value="1"/>
</dbReference>
<dbReference type="InterPro" id="IPR009000">
    <property type="entry name" value="Transl_B-barrel_sf"/>
</dbReference>
<feature type="compositionally biased region" description="Low complexity" evidence="16">
    <location>
        <begin position="68"/>
        <end position="78"/>
    </location>
</feature>
<keyword evidence="8" id="KW-0479">Metal-binding</keyword>
<evidence type="ECO:0000313" key="18">
    <source>
        <dbReference type="EMBL" id="JAV22549.1"/>
    </source>
</evidence>
<evidence type="ECO:0000256" key="11">
    <source>
        <dbReference type="ARBA" id="ARBA00022917"/>
    </source>
</evidence>
<feature type="compositionally biased region" description="Low complexity" evidence="16">
    <location>
        <begin position="337"/>
        <end position="349"/>
    </location>
</feature>
<comment type="cofactor">
    <cofactor evidence="1">
        <name>a monovalent cation</name>
        <dbReference type="ChEBI" id="CHEBI:60242"/>
    </cofactor>
</comment>
<dbReference type="GO" id="GO:0005739">
    <property type="term" value="C:mitochondrion"/>
    <property type="evidence" value="ECO:0007669"/>
    <property type="project" value="TreeGrafter"/>
</dbReference>
<feature type="region of interest" description="Disordered" evidence="16">
    <location>
        <begin position="393"/>
        <end position="604"/>
    </location>
</feature>
<dbReference type="Gene3D" id="3.40.50.10050">
    <property type="entry name" value="Translation initiation factor IF- 2, domain 3"/>
    <property type="match status" value="1"/>
</dbReference>
<dbReference type="GO" id="GO:0046872">
    <property type="term" value="F:metal ion binding"/>
    <property type="evidence" value="ECO:0007669"/>
    <property type="project" value="UniProtKB-KW"/>
</dbReference>
<feature type="compositionally biased region" description="Basic and acidic residues" evidence="16">
    <location>
        <begin position="23"/>
        <end position="44"/>
    </location>
</feature>
<dbReference type="AlphaFoldDB" id="A0A1Q3F4U6"/>
<dbReference type="Gene3D" id="2.40.30.10">
    <property type="entry name" value="Translation factors"/>
    <property type="match status" value="2"/>
</dbReference>
<dbReference type="GO" id="GO:0003924">
    <property type="term" value="F:GTPase activity"/>
    <property type="evidence" value="ECO:0007669"/>
    <property type="project" value="InterPro"/>
</dbReference>
<dbReference type="FunFam" id="3.40.50.10050:FF:000002">
    <property type="entry name" value="Eukaryotic translation initiation factor 5B"/>
    <property type="match status" value="1"/>
</dbReference>
<feature type="region of interest" description="Disordered" evidence="16">
    <location>
        <begin position="1"/>
        <end position="379"/>
    </location>
</feature>
<dbReference type="InterPro" id="IPR005225">
    <property type="entry name" value="Small_GTP-bd"/>
</dbReference>
<dbReference type="InterPro" id="IPR027417">
    <property type="entry name" value="P-loop_NTPase"/>
</dbReference>
<comment type="similarity">
    <text evidence="3">Belongs to the TRAFAC class translation factor GTPase superfamily. Classic translation factor GTPase family. IF-2 subfamily.</text>
</comment>
<keyword evidence="11" id="KW-0648">Protein biosynthesis</keyword>
<dbReference type="PANTHER" id="PTHR43381:SF4">
    <property type="entry name" value="EUKARYOTIC TRANSLATION INITIATION FACTOR 5B"/>
    <property type="match status" value="1"/>
</dbReference>
<reference evidence="18" key="1">
    <citation type="submission" date="2017-01" db="EMBL/GenBank/DDBJ databases">
        <title>A deep insight into the sialotranscriptome of adult male and female Cluex tarsalis mosquitoes.</title>
        <authorList>
            <person name="Ribeiro J.M."/>
            <person name="Moreira F."/>
            <person name="Bernard K.A."/>
            <person name="Calvo E."/>
        </authorList>
    </citation>
    <scope>NUCLEOTIDE SEQUENCE</scope>
    <source>
        <strain evidence="18">Kern County</strain>
        <tissue evidence="18">Salivary glands</tissue>
    </source>
</reference>
<evidence type="ECO:0000256" key="13">
    <source>
        <dbReference type="ARBA" id="ARBA00032478"/>
    </source>
</evidence>
<dbReference type="Gene3D" id="3.40.50.300">
    <property type="entry name" value="P-loop containing nucleotide triphosphate hydrolases"/>
    <property type="match status" value="1"/>
</dbReference>
<dbReference type="CDD" id="cd03703">
    <property type="entry name" value="aeIF5B_II"/>
    <property type="match status" value="1"/>
</dbReference>
<dbReference type="GO" id="GO:0003743">
    <property type="term" value="F:translation initiation factor activity"/>
    <property type="evidence" value="ECO:0007669"/>
    <property type="project" value="UniProtKB-KW"/>
</dbReference>
<feature type="compositionally biased region" description="Basic and acidic residues" evidence="16">
    <location>
        <begin position="523"/>
        <end position="534"/>
    </location>
</feature>
<dbReference type="InterPro" id="IPR015760">
    <property type="entry name" value="TIF_IF2"/>
</dbReference>
<name>A0A1Q3F4U6_CULTA</name>
<evidence type="ECO:0000256" key="16">
    <source>
        <dbReference type="SAM" id="MobiDB-lite"/>
    </source>
</evidence>
<dbReference type="Pfam" id="PF14578">
    <property type="entry name" value="GTP_EFTU_D4"/>
    <property type="match status" value="1"/>
</dbReference>
<evidence type="ECO:0000256" key="4">
    <source>
        <dbReference type="ARBA" id="ARBA00011986"/>
    </source>
</evidence>
<feature type="compositionally biased region" description="Basic and acidic residues" evidence="16">
    <location>
        <begin position="393"/>
        <end position="444"/>
    </location>
</feature>
<dbReference type="PROSITE" id="PS51722">
    <property type="entry name" value="G_TR_2"/>
    <property type="match status" value="1"/>
</dbReference>
<feature type="compositionally biased region" description="Acidic residues" evidence="16">
    <location>
        <begin position="248"/>
        <end position="258"/>
    </location>
</feature>
<feature type="compositionally biased region" description="Acidic residues" evidence="16">
    <location>
        <begin position="569"/>
        <end position="596"/>
    </location>
</feature>
<dbReference type="SUPFAM" id="SSF50447">
    <property type="entry name" value="Translation proteins"/>
    <property type="match status" value="1"/>
</dbReference>
<evidence type="ECO:0000256" key="10">
    <source>
        <dbReference type="ARBA" id="ARBA00022801"/>
    </source>
</evidence>
<evidence type="ECO:0000256" key="14">
    <source>
        <dbReference type="ARBA" id="ARBA00053410"/>
    </source>
</evidence>
<evidence type="ECO:0000256" key="8">
    <source>
        <dbReference type="ARBA" id="ARBA00022723"/>
    </source>
</evidence>
<protein>
    <recommendedName>
        <fullName evidence="5">Eukaryotic translation initiation factor 5B</fullName>
        <ecNumber evidence="4">3.6.5.3</ecNumber>
    </recommendedName>
    <alternativeName>
        <fullName evidence="13">Translation initiation factor IF-2</fullName>
    </alternativeName>
</protein>
<evidence type="ECO:0000256" key="5">
    <source>
        <dbReference type="ARBA" id="ARBA00013824"/>
    </source>
</evidence>
<dbReference type="FunFam" id="2.40.30.10:FF:000026">
    <property type="entry name" value="Eukaryotic translation initiation factor 5B"/>
    <property type="match status" value="1"/>
</dbReference>
<dbReference type="GO" id="GO:0005525">
    <property type="term" value="F:GTP binding"/>
    <property type="evidence" value="ECO:0007669"/>
    <property type="project" value="UniProtKB-KW"/>
</dbReference>
<dbReference type="InterPro" id="IPR029459">
    <property type="entry name" value="EFTU-type"/>
</dbReference>
<comment type="function">
    <text evidence="14">Plays a role in translation initiation. Ribosome-dependent GTPase that promotes the joining of the 60S ribosomal subunit to the pre-initiation complex to form the 80S initiation complex with the initiator methionine-tRNA in the P-site base paired to the start codon. Together with eIF1A (EIF1AX), actively orients the initiator methionine-tRNA in a conformation that allows 60S ribosomal subunit joining to form the 80S initiation complex. Is released after formation of the 80S initiation complex. Its GTPase activity is not essential for ribosomal subunits joining, but GTP hydrolysis is needed for eIF1A (EIF1AX) ejection quickly followed by EIF5B release to form elongation-competent ribosomes. In contrast to its procaryotic homolog, does not promote recruitment of Met-rRNA to the small ribosomal subunit.</text>
</comment>
<proteinExistence type="inferred from homology"/>
<evidence type="ECO:0000256" key="9">
    <source>
        <dbReference type="ARBA" id="ARBA00022741"/>
    </source>
</evidence>
<dbReference type="Pfam" id="PF00009">
    <property type="entry name" value="GTP_EFTU"/>
    <property type="match status" value="1"/>
</dbReference>
<dbReference type="InterPro" id="IPR023115">
    <property type="entry name" value="TIF_IF2_dom3"/>
</dbReference>
<dbReference type="SUPFAM" id="SSF52540">
    <property type="entry name" value="P-loop containing nucleoside triphosphate hydrolases"/>
    <property type="match status" value="1"/>
</dbReference>
<keyword evidence="10" id="KW-0378">Hydrolase</keyword>
<feature type="compositionally biased region" description="Basic residues" evidence="16">
    <location>
        <begin position="180"/>
        <end position="191"/>
    </location>
</feature>
<dbReference type="Pfam" id="PF11987">
    <property type="entry name" value="IF-2"/>
    <property type="match status" value="1"/>
</dbReference>
<dbReference type="PANTHER" id="PTHR43381">
    <property type="entry name" value="TRANSLATION INITIATION FACTOR IF-2-RELATED"/>
    <property type="match status" value="1"/>
</dbReference>
<feature type="compositionally biased region" description="Acidic residues" evidence="16">
    <location>
        <begin position="93"/>
        <end position="105"/>
    </location>
</feature>
<feature type="domain" description="Tr-type G" evidence="17">
    <location>
        <begin position="629"/>
        <end position="846"/>
    </location>
</feature>
<dbReference type="FunFam" id="2.40.30.10:FF:000013">
    <property type="entry name" value="eukaryotic translation initiation factor 5B"/>
    <property type="match status" value="1"/>
</dbReference>
<dbReference type="FunFam" id="3.40.50.300:FF:000112">
    <property type="entry name" value="Eukaryotic translation initiation factor 5B"/>
    <property type="match status" value="1"/>
</dbReference>
<feature type="compositionally biased region" description="Basic and acidic residues" evidence="16">
    <location>
        <begin position="491"/>
        <end position="516"/>
    </location>
</feature>
<sequence length="1220" mass="135000">MGKAKKGKKDAAAAGAGEDNSDVEVKQTELTEVEAENRTNDSKKKKEKKPKKTAAVDSDEQEAEVEEVTTAVKKLTVTGKEKKGKKDKKTDADDGDAEDDGDDDDGGKKAKGKKKGKAAGPVGFSLLMADDDDDDDGGQERDTIRDDDDDDDGGAKKGKAKGGKKQQVKDDDDEPATAQKGKKAKKGKKKKGGDSDDEDIEKMLAELELEYSGVKPAATEEPAAPAAEKKEPEKKKDKKDKKKKEDTPPEAEEPEPEEGGVHIKTAAEKRKEKKERQKKEAQAAKQAEKESVKDTPKESKESTPAPAPVPEPEAEAAPAAGEGKKKKKKGKKDEAGEAAATAAPEAAAAAEEKPAAEAAKPAGDAGKDDKKKKGPNKAALALMQERLKAIREEEERLKREEEEKERLAEEAEKYRLEQLRLEQEKKEKKKQKEKERKERLKAEGKLLTAKQKQDRMRAQAMLDALKAQGVEIPEVGVEKKVRPGTRIRPKKKDDGTKEGESKEESPSLEEQKKAEAEAAAAEAAKKAEEVKESWDASDSEEEEPEPAKPEAKEESKAPVKKQDSKKQESDDDEDDSEDDDDEESDDESEDESDSEEDNRPEAEKIRQRAMERIAKRTQDAEKKRTTDNLRAAVVCVLGHVDTGKTKILDKLRRTNVQDAEAGGITQQIGATNVPIDNIKEQTKFVKGFGDTIFKLPGLLIIDTPGHESFSNLRNRGSSLCDIAILVVDIMHGLEPQTIESINLLKAKRTPFVVALNKIDRLYDWNTMNRKDVRDILKGQATNTQLEFTQRTKEVIVQFAEQGLNAALYYENPDPKTYISLVPTSAITGEGMGNLLFLIVQFCQKQLAKRLMFSEDLQATVLEVKAIPGLGTTIDAILINGKLREGDTMILAGTEGPITTQIKALLMPQPMKELRVKNAYIEHKEVVAAQGVKIAAKELEKAIAGLNLQIAQKPDEVEICRDIVARDLKSVLSSIKLSERGVYVQASTLGSLEALLEFLRTSKIPYSGIRIGPVVKRDVMKASTMLEHENQYATILAFDVKVERDAQELADSLGVKIFQADIIYHLFDKFMAYRDEIKQRKREEFKTIAVFPCKLKILPQFVFNSRDPIVMGVIVEAGVVKEGTPICVPSKEFVDLGVVTSIEANHKQIETARKGQEVCIKIEPIPGETPKMFGRHFEETDMLVSKISRQSIDACKDYFRDDLLKSDWALMVELKKTFQIL</sequence>
<feature type="compositionally biased region" description="Acidic residues" evidence="16">
    <location>
        <begin position="535"/>
        <end position="544"/>
    </location>
</feature>
<dbReference type="EC" id="3.6.5.3" evidence="4"/>
<keyword evidence="12" id="KW-0342">GTP-binding</keyword>
<evidence type="ECO:0000256" key="1">
    <source>
        <dbReference type="ARBA" id="ARBA00001944"/>
    </source>
</evidence>
<dbReference type="EMBL" id="GFDL01012496">
    <property type="protein sequence ID" value="JAV22549.1"/>
    <property type="molecule type" value="Transcribed_RNA"/>
</dbReference>
<feature type="compositionally biased region" description="Basic and acidic residues" evidence="16">
    <location>
        <begin position="259"/>
        <end position="301"/>
    </location>
</feature>